<evidence type="ECO:0000256" key="2">
    <source>
        <dbReference type="ARBA" id="ARBA00022741"/>
    </source>
</evidence>
<comment type="subcellular location">
    <subcellularLocation>
        <location evidence="6">Cell membrane</location>
        <topology evidence="6">Peripheral membrane protein</topology>
        <orientation evidence="6">Cytoplasmic side</orientation>
    </subcellularLocation>
</comment>
<dbReference type="InterPro" id="IPR009000">
    <property type="entry name" value="Transl_B-barrel_sf"/>
</dbReference>
<dbReference type="Gene3D" id="3.30.70.870">
    <property type="entry name" value="Elongation Factor G (Translational Gtpase), domain 3"/>
    <property type="match status" value="1"/>
</dbReference>
<dbReference type="PROSITE" id="PS51722">
    <property type="entry name" value="G_TR_2"/>
    <property type="match status" value="1"/>
</dbReference>
<dbReference type="SUPFAM" id="SSF50447">
    <property type="entry name" value="Translation proteins"/>
    <property type="match status" value="1"/>
</dbReference>
<comment type="catalytic activity">
    <reaction evidence="6">
        <text>GTP + H2O = GDP + phosphate + H(+)</text>
        <dbReference type="Rhea" id="RHEA:19669"/>
        <dbReference type="ChEBI" id="CHEBI:15377"/>
        <dbReference type="ChEBI" id="CHEBI:15378"/>
        <dbReference type="ChEBI" id="CHEBI:37565"/>
        <dbReference type="ChEBI" id="CHEBI:43474"/>
        <dbReference type="ChEBI" id="CHEBI:58189"/>
        <dbReference type="EC" id="3.6.5.n1"/>
    </reaction>
</comment>
<proteinExistence type="inferred from homology"/>
<dbReference type="EC" id="3.6.5.n1" evidence="6"/>
<dbReference type="GO" id="GO:0003746">
    <property type="term" value="F:translation elongation factor activity"/>
    <property type="evidence" value="ECO:0007669"/>
    <property type="project" value="UniProtKB-UniRule"/>
</dbReference>
<evidence type="ECO:0000259" key="7">
    <source>
        <dbReference type="PROSITE" id="PS51722"/>
    </source>
</evidence>
<keyword evidence="6" id="KW-0472">Membrane</keyword>
<evidence type="ECO:0000256" key="3">
    <source>
        <dbReference type="ARBA" id="ARBA00022801"/>
    </source>
</evidence>
<name>A0A1G2KSA4_9BACT</name>
<dbReference type="Pfam" id="PF00679">
    <property type="entry name" value="EFG_C"/>
    <property type="match status" value="1"/>
</dbReference>
<dbReference type="InterPro" id="IPR000640">
    <property type="entry name" value="EFG_V-like"/>
</dbReference>
<dbReference type="InterPro" id="IPR004161">
    <property type="entry name" value="EFTu-like_2"/>
</dbReference>
<dbReference type="SUPFAM" id="SSF52540">
    <property type="entry name" value="P-loop containing nucleoside triphosphate hydrolases"/>
    <property type="match status" value="1"/>
</dbReference>
<comment type="similarity">
    <text evidence="1 6">Belongs to the TRAFAC class translation factor GTPase superfamily. Classic translation factor GTPase family. LepA subfamily.</text>
</comment>
<keyword evidence="3 6" id="KW-0378">Hydrolase</keyword>
<dbReference type="InterPro" id="IPR038363">
    <property type="entry name" value="LepA_C_sf"/>
</dbReference>
<evidence type="ECO:0000313" key="8">
    <source>
        <dbReference type="EMBL" id="OHA02306.1"/>
    </source>
</evidence>
<keyword evidence="2 6" id="KW-0547">Nucleotide-binding</keyword>
<evidence type="ECO:0000313" key="9">
    <source>
        <dbReference type="Proteomes" id="UP000178510"/>
    </source>
</evidence>
<keyword evidence="4 6" id="KW-0648">Protein biosynthesis</keyword>
<accession>A0A1G2KSA4</accession>
<dbReference type="InterPro" id="IPR027417">
    <property type="entry name" value="P-loop_NTPase"/>
</dbReference>
<comment type="function">
    <text evidence="6">Required for accurate and efficient protein synthesis under certain stress conditions. May act as a fidelity factor of the translation reaction, by catalyzing a one-codon backward translocation of tRNAs on improperly translocated ribosomes. Back-translocation proceeds from a post-translocation (POST) complex to a pre-translocation (PRE) complex, thus giving elongation factor G a second chance to translocate the tRNAs correctly. Binds to ribosomes in a GTP-dependent manner.</text>
</comment>
<organism evidence="8 9">
    <name type="scientific">Candidatus Sungbacteria bacterium RIFCSPHIGHO2_02_FULL_52_23</name>
    <dbReference type="NCBI Taxonomy" id="1802274"/>
    <lineage>
        <taxon>Bacteria</taxon>
        <taxon>Candidatus Sungiibacteriota</taxon>
    </lineage>
</organism>
<dbReference type="PANTHER" id="PTHR43512">
    <property type="entry name" value="TRANSLATION FACTOR GUF1-RELATED"/>
    <property type="match status" value="1"/>
</dbReference>
<dbReference type="GO" id="GO:0005886">
    <property type="term" value="C:plasma membrane"/>
    <property type="evidence" value="ECO:0007669"/>
    <property type="project" value="UniProtKB-SubCell"/>
</dbReference>
<dbReference type="PRINTS" id="PR00315">
    <property type="entry name" value="ELONGATNFCT"/>
</dbReference>
<sequence length="633" mass="70002">MDSAHIRNFCILAHIDHGKSTLADRFLELTATVEGRKMHEQYLDMHPLERERGITIKMQPVRMNYESGIMNHEKAIDPNSLLLIPSSLNSTQTFVLNLIDTPGHADFSYEVSRALAAVEGAIVLVDATQGVQAQTLANLHLAENQGLTVIPVINKIDLPHAEIAKCEEEIMRLLSCAPEDILKVSAKDGTGVAELLDAVVARVPPPVQPGGVIGEHPLRALIFDSKYDPYLGVIAHVRIMNGTLKKGDRVHCAVSEAAAEALEIGVFLPQRKEVAELGVGEIGYIATGIKEPSRVRVGDTIIARTHADRTRTDADTRVAPLEGYKESEPMVFASLFPEDQDEYDALRDGLGKLKLEDAALTFAPEDSGALGRGFRAGFLGLLHMEIIAERLRREYDLHLVLTRPSVAFRITRLDGETETVFSAARMPSMHEIRAIEEPWVRAEAITPAMYLGALTSLISTASGSMTRTHTLTGERMLIEFEAPLREVIVDFYDRLKSASHGFASFSYAPIGYRACDLVVLEILIAGETQPSLAEVVPRDQVYVLARARLAALKELLPKELFAVALQAVVEGRIIARETIAAVKKDVTAHMYGGDRTRKMKLWKKQQKGKKRLKETGRVTIPPEIFFKLHRRED</sequence>
<evidence type="ECO:0000256" key="5">
    <source>
        <dbReference type="ARBA" id="ARBA00023134"/>
    </source>
</evidence>
<dbReference type="Pfam" id="PF03144">
    <property type="entry name" value="GTP_EFTU_D2"/>
    <property type="match status" value="1"/>
</dbReference>
<dbReference type="EMBL" id="MHQM01000051">
    <property type="protein sequence ID" value="OHA02306.1"/>
    <property type="molecule type" value="Genomic_DNA"/>
</dbReference>
<dbReference type="NCBIfam" id="TIGR00231">
    <property type="entry name" value="small_GTP"/>
    <property type="match status" value="1"/>
</dbReference>
<dbReference type="CDD" id="cd16260">
    <property type="entry name" value="EF4_III"/>
    <property type="match status" value="1"/>
</dbReference>
<protein>
    <recommendedName>
        <fullName evidence="6">Elongation factor 4</fullName>
        <shortName evidence="6">EF-4</shortName>
        <ecNumber evidence="6">3.6.5.n1</ecNumber>
    </recommendedName>
    <alternativeName>
        <fullName evidence="6">Ribosomal back-translocase LepA</fullName>
    </alternativeName>
</protein>
<dbReference type="HAMAP" id="MF_00071">
    <property type="entry name" value="LepA"/>
    <property type="match status" value="1"/>
</dbReference>
<dbReference type="CDD" id="cd03709">
    <property type="entry name" value="lepA_C"/>
    <property type="match status" value="1"/>
</dbReference>
<reference evidence="8 9" key="1">
    <citation type="journal article" date="2016" name="Nat. Commun.">
        <title>Thousands of microbial genomes shed light on interconnected biogeochemical processes in an aquifer system.</title>
        <authorList>
            <person name="Anantharaman K."/>
            <person name="Brown C.T."/>
            <person name="Hug L.A."/>
            <person name="Sharon I."/>
            <person name="Castelle C.J."/>
            <person name="Probst A.J."/>
            <person name="Thomas B.C."/>
            <person name="Singh A."/>
            <person name="Wilkins M.J."/>
            <person name="Karaoz U."/>
            <person name="Brodie E.L."/>
            <person name="Williams K.H."/>
            <person name="Hubbard S.S."/>
            <person name="Banfield J.F."/>
        </authorList>
    </citation>
    <scope>NUCLEOTIDE SEQUENCE [LARGE SCALE GENOMIC DNA]</scope>
</reference>
<feature type="domain" description="Tr-type G" evidence="7">
    <location>
        <begin position="4"/>
        <end position="207"/>
    </location>
</feature>
<dbReference type="GO" id="GO:0045727">
    <property type="term" value="P:positive regulation of translation"/>
    <property type="evidence" value="ECO:0007669"/>
    <property type="project" value="UniProtKB-UniRule"/>
</dbReference>
<dbReference type="Gene3D" id="3.40.50.300">
    <property type="entry name" value="P-loop containing nucleotide triphosphate hydrolases"/>
    <property type="match status" value="1"/>
</dbReference>
<evidence type="ECO:0000256" key="1">
    <source>
        <dbReference type="ARBA" id="ARBA00005454"/>
    </source>
</evidence>
<feature type="binding site" evidence="6">
    <location>
        <begin position="154"/>
        <end position="157"/>
    </location>
    <ligand>
        <name>GTP</name>
        <dbReference type="ChEBI" id="CHEBI:37565"/>
    </ligand>
</feature>
<dbReference type="GO" id="GO:0043022">
    <property type="term" value="F:ribosome binding"/>
    <property type="evidence" value="ECO:0007669"/>
    <property type="project" value="UniProtKB-UniRule"/>
</dbReference>
<dbReference type="InterPro" id="IPR006297">
    <property type="entry name" value="EF-4"/>
</dbReference>
<keyword evidence="5 6" id="KW-0342">GTP-binding</keyword>
<gene>
    <name evidence="6" type="primary">lepA</name>
    <name evidence="8" type="ORF">A3J58_00575</name>
</gene>
<dbReference type="CDD" id="cd01890">
    <property type="entry name" value="LepA"/>
    <property type="match status" value="1"/>
</dbReference>
<dbReference type="InterPro" id="IPR035647">
    <property type="entry name" value="EFG_III/V"/>
</dbReference>
<dbReference type="GO" id="GO:0005525">
    <property type="term" value="F:GTP binding"/>
    <property type="evidence" value="ECO:0007669"/>
    <property type="project" value="UniProtKB-UniRule"/>
</dbReference>
<keyword evidence="8" id="KW-0251">Elongation factor</keyword>
<dbReference type="InterPro" id="IPR005225">
    <property type="entry name" value="Small_GTP-bd"/>
</dbReference>
<evidence type="ECO:0000256" key="6">
    <source>
        <dbReference type="HAMAP-Rule" id="MF_00071"/>
    </source>
</evidence>
<dbReference type="Pfam" id="PF00009">
    <property type="entry name" value="GTP_EFTU"/>
    <property type="match status" value="1"/>
</dbReference>
<dbReference type="InterPro" id="IPR013842">
    <property type="entry name" value="LepA_CTD"/>
</dbReference>
<dbReference type="FunFam" id="2.40.30.10:FF:000015">
    <property type="entry name" value="Translation factor GUF1, mitochondrial"/>
    <property type="match status" value="1"/>
</dbReference>
<dbReference type="Proteomes" id="UP000178510">
    <property type="component" value="Unassembled WGS sequence"/>
</dbReference>
<keyword evidence="6" id="KW-1003">Cell membrane</keyword>
<dbReference type="GO" id="GO:0003924">
    <property type="term" value="F:GTPase activity"/>
    <property type="evidence" value="ECO:0007669"/>
    <property type="project" value="UniProtKB-UniRule"/>
</dbReference>
<dbReference type="PANTHER" id="PTHR43512:SF4">
    <property type="entry name" value="TRANSLATION FACTOR GUF1 HOMOLOG, CHLOROPLASTIC"/>
    <property type="match status" value="1"/>
</dbReference>
<comment type="caution">
    <text evidence="8">The sequence shown here is derived from an EMBL/GenBank/DDBJ whole genome shotgun (WGS) entry which is preliminary data.</text>
</comment>
<dbReference type="SUPFAM" id="SSF54980">
    <property type="entry name" value="EF-G C-terminal domain-like"/>
    <property type="match status" value="2"/>
</dbReference>
<feature type="binding site" evidence="6">
    <location>
        <begin position="16"/>
        <end position="21"/>
    </location>
    <ligand>
        <name>GTP</name>
        <dbReference type="ChEBI" id="CHEBI:37565"/>
    </ligand>
</feature>
<dbReference type="CDD" id="cd03699">
    <property type="entry name" value="EF4_II"/>
    <property type="match status" value="1"/>
</dbReference>
<dbReference type="Gene3D" id="2.40.30.10">
    <property type="entry name" value="Translation factors"/>
    <property type="match status" value="1"/>
</dbReference>
<dbReference type="Pfam" id="PF06421">
    <property type="entry name" value="LepA_C"/>
    <property type="match status" value="1"/>
</dbReference>
<dbReference type="Gene3D" id="3.30.70.2570">
    <property type="entry name" value="Elongation factor 4, C-terminal domain"/>
    <property type="match status" value="1"/>
</dbReference>
<dbReference type="STRING" id="1802274.A3J58_00575"/>
<evidence type="ECO:0000256" key="4">
    <source>
        <dbReference type="ARBA" id="ARBA00022917"/>
    </source>
</evidence>
<dbReference type="AlphaFoldDB" id="A0A1G2KSA4"/>
<dbReference type="InterPro" id="IPR000795">
    <property type="entry name" value="T_Tr_GTP-bd_dom"/>
</dbReference>
<dbReference type="NCBIfam" id="TIGR01393">
    <property type="entry name" value="lepA"/>
    <property type="match status" value="1"/>
</dbReference>
<dbReference type="Gene3D" id="3.30.70.240">
    <property type="match status" value="1"/>
</dbReference>
<dbReference type="InterPro" id="IPR035654">
    <property type="entry name" value="LepA_IV"/>
</dbReference>
<dbReference type="FunFam" id="3.30.70.870:FF:000004">
    <property type="entry name" value="Translation factor GUF1, mitochondrial"/>
    <property type="match status" value="1"/>
</dbReference>